<accession>A0A9B0WZ64</accession>
<dbReference type="GeneID" id="102830783"/>
<feature type="binding site" description="axial binding residue" evidence="17">
    <location>
        <position position="449"/>
    </location>
    <ligand>
        <name>heme</name>
        <dbReference type="ChEBI" id="CHEBI:30413"/>
    </ligand>
    <ligandPart>
        <name>Fe</name>
        <dbReference type="ChEBI" id="CHEBI:18248"/>
    </ligandPart>
</feature>
<dbReference type="Gene3D" id="1.10.630.10">
    <property type="entry name" value="Cytochrome P450"/>
    <property type="match status" value="1"/>
</dbReference>
<dbReference type="GO" id="GO:0034650">
    <property type="term" value="P:cortisol metabolic process"/>
    <property type="evidence" value="ECO:0007669"/>
    <property type="project" value="TreeGrafter"/>
</dbReference>
<proteinExistence type="inferred from homology"/>
<keyword evidence="10 18" id="KW-0503">Monooxygenase</keyword>
<dbReference type="OrthoDB" id="3945418at2759"/>
<evidence type="ECO:0000256" key="6">
    <source>
        <dbReference type="ARBA" id="ARBA00022723"/>
    </source>
</evidence>
<evidence type="ECO:0000256" key="3">
    <source>
        <dbReference type="ARBA" id="ARBA00010617"/>
    </source>
</evidence>
<evidence type="ECO:0000256" key="18">
    <source>
        <dbReference type="RuleBase" id="RU000461"/>
    </source>
</evidence>
<evidence type="ECO:0000256" key="7">
    <source>
        <dbReference type="ARBA" id="ARBA00022946"/>
    </source>
</evidence>
<dbReference type="GO" id="GO:0020037">
    <property type="term" value="F:heme binding"/>
    <property type="evidence" value="ECO:0007669"/>
    <property type="project" value="InterPro"/>
</dbReference>
<comment type="similarity">
    <text evidence="3 18">Belongs to the cytochrome P450 family.</text>
</comment>
<dbReference type="GO" id="GO:0008203">
    <property type="term" value="P:cholesterol metabolic process"/>
    <property type="evidence" value="ECO:0007669"/>
    <property type="project" value="TreeGrafter"/>
</dbReference>
<keyword evidence="7" id="KW-0809">Transit peptide</keyword>
<keyword evidence="13" id="KW-0755">Steroidogenesis</keyword>
<evidence type="ECO:0000256" key="5">
    <source>
        <dbReference type="ARBA" id="ARBA00022617"/>
    </source>
</evidence>
<dbReference type="GO" id="GO:0071375">
    <property type="term" value="P:cellular response to peptide hormone stimulus"/>
    <property type="evidence" value="ECO:0007669"/>
    <property type="project" value="TreeGrafter"/>
</dbReference>
<dbReference type="SUPFAM" id="SSF48264">
    <property type="entry name" value="Cytochrome P450"/>
    <property type="match status" value="1"/>
</dbReference>
<organism evidence="19 20">
    <name type="scientific">Chrysochloris asiatica</name>
    <name type="common">Cape golden mole</name>
    <dbReference type="NCBI Taxonomy" id="185453"/>
    <lineage>
        <taxon>Eukaryota</taxon>
        <taxon>Metazoa</taxon>
        <taxon>Chordata</taxon>
        <taxon>Craniata</taxon>
        <taxon>Vertebrata</taxon>
        <taxon>Euteleostomi</taxon>
        <taxon>Mammalia</taxon>
        <taxon>Eutheria</taxon>
        <taxon>Afrotheria</taxon>
        <taxon>Chrysochloridae</taxon>
        <taxon>Chrysochlorinae</taxon>
        <taxon>Chrysochloris</taxon>
    </lineage>
</organism>
<dbReference type="InterPro" id="IPR050479">
    <property type="entry name" value="CYP11_CYP27_families"/>
</dbReference>
<keyword evidence="5 17" id="KW-0349">Heme</keyword>
<evidence type="ECO:0000256" key="16">
    <source>
        <dbReference type="ARBA" id="ARBA00047970"/>
    </source>
</evidence>
<comment type="cofactor">
    <cofactor evidence="1 17">
        <name>heme</name>
        <dbReference type="ChEBI" id="CHEBI:30413"/>
    </cofactor>
</comment>
<dbReference type="AlphaFoldDB" id="A0A9B0WZ64"/>
<comment type="catalytic activity">
    <reaction evidence="16">
        <text>21-hydroxyprogesterone + 2 reduced [adrenodoxin] + O2 + 2 H(+) = corticosterone + 2 oxidized [adrenodoxin] + H2O</text>
        <dbReference type="Rhea" id="RHEA:46104"/>
        <dbReference type="Rhea" id="RHEA-COMP:9998"/>
        <dbReference type="Rhea" id="RHEA-COMP:9999"/>
        <dbReference type="ChEBI" id="CHEBI:15377"/>
        <dbReference type="ChEBI" id="CHEBI:15378"/>
        <dbReference type="ChEBI" id="CHEBI:15379"/>
        <dbReference type="ChEBI" id="CHEBI:16827"/>
        <dbReference type="ChEBI" id="CHEBI:16973"/>
        <dbReference type="ChEBI" id="CHEBI:33737"/>
        <dbReference type="ChEBI" id="CHEBI:33738"/>
    </reaction>
    <physiologicalReaction direction="left-to-right" evidence="16">
        <dbReference type="Rhea" id="RHEA:46105"/>
    </physiologicalReaction>
</comment>
<sequence>MAFRVQAGMWVTKPQWTFRWIRALSTRSSPALQAVLPFEAIPQCPGNKWMRILHIWKEQSQENIHLEMQKHFQELGPILRNDAGEVSMVHVMLPKDVEQLQQVDSLYPIRMPVEPWLFYRQLRGHKLSVFLMNGPEWRHLRLKLNSNLLEPRNVQRFVPMVDRVAQDFSHVLRKKAMQNAHGSLTLDICPSIFSYSLEASHFVLYGERLGLLGPNPSPANMNLLQAVQVMMDSSVKLISVPQSLSRWTRTSVWEEHFQAWDNIFHFVNKAMHRTYQELALNSLQHYRSIVAEELLDSEMSLDILKTNVVDLTVGSIETTAYCLLMTFFELARNPDIQHALRLESQEAEATIKESPHKAISELPLLRAALKETLRLYPVGPTLNRQVKSDLVLQNYHIPAGTRVYIHLYSLGRNPVTFPRPERYDPKRWLNKASSSKFGHLTFGFGIRQCLGRRLAEMEMLLILHHVLKNFHVSTVSSKDLPMIWRLVLMPSTYPLLTFQVINQTTNRAP</sequence>
<evidence type="ECO:0000256" key="13">
    <source>
        <dbReference type="ARBA" id="ARBA00023250"/>
    </source>
</evidence>
<evidence type="ECO:0000256" key="2">
    <source>
        <dbReference type="ARBA" id="ARBA00004325"/>
    </source>
</evidence>
<keyword evidence="19" id="KW-1185">Reference proteome</keyword>
<evidence type="ECO:0000256" key="9">
    <source>
        <dbReference type="ARBA" id="ARBA00023004"/>
    </source>
</evidence>
<dbReference type="GO" id="GO:0005506">
    <property type="term" value="F:iron ion binding"/>
    <property type="evidence" value="ECO:0007669"/>
    <property type="project" value="InterPro"/>
</dbReference>
<dbReference type="InterPro" id="IPR002401">
    <property type="entry name" value="Cyt_P450_E_grp-I"/>
</dbReference>
<dbReference type="EC" id="1.14.15.4" evidence="4"/>
<evidence type="ECO:0000256" key="12">
    <source>
        <dbReference type="ARBA" id="ARBA00023136"/>
    </source>
</evidence>
<keyword evidence="12" id="KW-0472">Membrane</keyword>
<dbReference type="InterPro" id="IPR017972">
    <property type="entry name" value="Cyt_P450_CS"/>
</dbReference>
<protein>
    <recommendedName>
        <fullName evidence="4">steroid 11beta-monooxygenase</fullName>
        <ecNumber evidence="4">1.14.15.4</ecNumber>
    </recommendedName>
    <alternativeName>
        <fullName evidence="14">Cytochrome P450C11</fullName>
    </alternativeName>
</protein>
<dbReference type="InterPro" id="IPR036396">
    <property type="entry name" value="Cyt_P450_sf"/>
</dbReference>
<name>A0A9B0WZ64_CHRAS</name>
<dbReference type="PROSITE" id="PS00086">
    <property type="entry name" value="CYTOCHROME_P450"/>
    <property type="match status" value="1"/>
</dbReference>
<evidence type="ECO:0000256" key="15">
    <source>
        <dbReference type="ARBA" id="ARBA00047946"/>
    </source>
</evidence>
<dbReference type="PANTHER" id="PTHR24279">
    <property type="entry name" value="CYTOCHROME P450"/>
    <property type="match status" value="1"/>
</dbReference>
<gene>
    <name evidence="20" type="primary">LOC102830783</name>
</gene>
<keyword evidence="8 18" id="KW-0560">Oxidoreductase</keyword>
<dbReference type="PRINTS" id="PR00385">
    <property type="entry name" value="P450"/>
</dbReference>
<dbReference type="Pfam" id="PF00067">
    <property type="entry name" value="p450"/>
    <property type="match status" value="1"/>
</dbReference>
<dbReference type="GO" id="GO:0005743">
    <property type="term" value="C:mitochondrial inner membrane"/>
    <property type="evidence" value="ECO:0007669"/>
    <property type="project" value="TreeGrafter"/>
</dbReference>
<dbReference type="PANTHER" id="PTHR24279:SF1">
    <property type="entry name" value="CYTOCHROME P450 11B2, MITOCHONDRIAL"/>
    <property type="match status" value="1"/>
</dbReference>
<keyword evidence="11" id="KW-0496">Mitochondrion</keyword>
<dbReference type="RefSeq" id="XP_006872445.1">
    <property type="nucleotide sequence ID" value="XM_006872383.1"/>
</dbReference>
<keyword evidence="9 17" id="KW-0408">Iron</keyword>
<evidence type="ECO:0000256" key="1">
    <source>
        <dbReference type="ARBA" id="ARBA00001971"/>
    </source>
</evidence>
<dbReference type="InterPro" id="IPR001128">
    <property type="entry name" value="Cyt_P450"/>
</dbReference>
<dbReference type="GO" id="GO:0032342">
    <property type="term" value="P:aldosterone biosynthetic process"/>
    <property type="evidence" value="ECO:0007669"/>
    <property type="project" value="TreeGrafter"/>
</dbReference>
<evidence type="ECO:0000256" key="4">
    <source>
        <dbReference type="ARBA" id="ARBA00012767"/>
    </source>
</evidence>
<comment type="subcellular location">
    <subcellularLocation>
        <location evidence="2">Mitochondrion membrane</location>
    </subcellularLocation>
</comment>
<dbReference type="GO" id="GO:0004507">
    <property type="term" value="F:steroid 11-beta-monooxygenase activity"/>
    <property type="evidence" value="ECO:0007669"/>
    <property type="project" value="UniProtKB-EC"/>
</dbReference>
<evidence type="ECO:0000256" key="10">
    <source>
        <dbReference type="ARBA" id="ARBA00023033"/>
    </source>
</evidence>
<evidence type="ECO:0000256" key="8">
    <source>
        <dbReference type="ARBA" id="ARBA00023002"/>
    </source>
</evidence>
<comment type="catalytic activity">
    <reaction evidence="15">
        <text>a steroid + 2 reduced [adrenodoxin] + O2 + 2 H(+) = an 11beta-hydroxysteroid + 2 oxidized [adrenodoxin] + H2O</text>
        <dbReference type="Rhea" id="RHEA:15629"/>
        <dbReference type="Rhea" id="RHEA-COMP:9998"/>
        <dbReference type="Rhea" id="RHEA-COMP:9999"/>
        <dbReference type="ChEBI" id="CHEBI:15377"/>
        <dbReference type="ChEBI" id="CHEBI:15378"/>
        <dbReference type="ChEBI" id="CHEBI:15379"/>
        <dbReference type="ChEBI" id="CHEBI:33737"/>
        <dbReference type="ChEBI" id="CHEBI:33738"/>
        <dbReference type="ChEBI" id="CHEBI:35341"/>
        <dbReference type="ChEBI" id="CHEBI:35346"/>
        <dbReference type="EC" id="1.14.15.4"/>
    </reaction>
    <physiologicalReaction direction="left-to-right" evidence="15">
        <dbReference type="Rhea" id="RHEA:15630"/>
    </physiologicalReaction>
</comment>
<reference evidence="20" key="1">
    <citation type="submission" date="2025-08" db="UniProtKB">
        <authorList>
            <consortium name="RefSeq"/>
        </authorList>
    </citation>
    <scope>IDENTIFICATION</scope>
    <source>
        <tissue evidence="20">Spleen</tissue>
    </source>
</reference>
<dbReference type="GO" id="GO:0006704">
    <property type="term" value="P:glucocorticoid biosynthetic process"/>
    <property type="evidence" value="ECO:0007669"/>
    <property type="project" value="TreeGrafter"/>
</dbReference>
<evidence type="ECO:0000313" key="20">
    <source>
        <dbReference type="RefSeq" id="XP_006872445.1"/>
    </source>
</evidence>
<keyword evidence="6 17" id="KW-0479">Metal-binding</keyword>
<dbReference type="PRINTS" id="PR00463">
    <property type="entry name" value="EP450I"/>
</dbReference>
<evidence type="ECO:0000256" key="17">
    <source>
        <dbReference type="PIRSR" id="PIRSR602401-1"/>
    </source>
</evidence>
<evidence type="ECO:0000256" key="14">
    <source>
        <dbReference type="ARBA" id="ARBA00042800"/>
    </source>
</evidence>
<dbReference type="Proteomes" id="UP000504623">
    <property type="component" value="Unplaced"/>
</dbReference>
<dbReference type="GO" id="GO:0047783">
    <property type="term" value="F:corticosterone 18-monooxygenase activity"/>
    <property type="evidence" value="ECO:0007669"/>
    <property type="project" value="TreeGrafter"/>
</dbReference>
<evidence type="ECO:0000313" key="19">
    <source>
        <dbReference type="Proteomes" id="UP000504623"/>
    </source>
</evidence>
<evidence type="ECO:0000256" key="11">
    <source>
        <dbReference type="ARBA" id="ARBA00023128"/>
    </source>
</evidence>